<dbReference type="Pfam" id="PF13468">
    <property type="entry name" value="Glyoxalase_3"/>
    <property type="match status" value="1"/>
</dbReference>
<dbReference type="SUPFAM" id="SSF54593">
    <property type="entry name" value="Glyoxalase/Bleomycin resistance protein/Dihydroxybiphenyl dioxygenase"/>
    <property type="match status" value="1"/>
</dbReference>
<accession>A0A1Q4V4D1</accession>
<proteinExistence type="predicted"/>
<dbReference type="EMBL" id="LFBV01000006">
    <property type="protein sequence ID" value="OKH92609.1"/>
    <property type="molecule type" value="Genomic_DNA"/>
</dbReference>
<organism evidence="2 3">
    <name type="scientific">Streptomyces uncialis</name>
    <dbReference type="NCBI Taxonomy" id="1048205"/>
    <lineage>
        <taxon>Bacteria</taxon>
        <taxon>Bacillati</taxon>
        <taxon>Actinomycetota</taxon>
        <taxon>Actinomycetes</taxon>
        <taxon>Kitasatosporales</taxon>
        <taxon>Streptomycetaceae</taxon>
        <taxon>Streptomyces</taxon>
    </lineage>
</organism>
<dbReference type="Gene3D" id="3.10.180.10">
    <property type="entry name" value="2,3-Dihydroxybiphenyl 1,2-Dioxygenase, domain 1"/>
    <property type="match status" value="1"/>
</dbReference>
<sequence length="221" mass="23723">MNIDHMILGARDVAPLRAWLRDAHGFGITDGSPNPDGTASWVVPMDTPLVQYLELLVVHDEQALADSDFGRVFLDRTADGPAFLNWAALSDDIDADAARVKELTGADPELLRGESVRADGQVVPWAEAGFAASWEVPSRPFFLAYENWPARRARVPGDLAAAAHDTLPTGIASVTVVSSRADLPVWLGTDALPVTVEASAHEAVRAVEVRTDSGPRVLELP</sequence>
<gene>
    <name evidence="2" type="ORF">AB852_23500</name>
</gene>
<dbReference type="STRING" id="1048205.AB852_23500"/>
<reference evidence="2 3" key="1">
    <citation type="submission" date="2015-06" db="EMBL/GenBank/DDBJ databases">
        <title>Cloning and characterization of the uncialamcin biosynthetic gene cluster.</title>
        <authorList>
            <person name="Yan X."/>
            <person name="Huang T."/>
            <person name="Ge H."/>
            <person name="Shen B."/>
        </authorList>
    </citation>
    <scope>NUCLEOTIDE SEQUENCE [LARGE SCALE GENOMIC DNA]</scope>
    <source>
        <strain evidence="2 3">DCA2648</strain>
    </source>
</reference>
<protein>
    <recommendedName>
        <fullName evidence="1">Glyoxalase-like domain-containing protein</fullName>
    </recommendedName>
</protein>
<keyword evidence="3" id="KW-1185">Reference proteome</keyword>
<name>A0A1Q4V4D1_9ACTN</name>
<dbReference type="InterPro" id="IPR025870">
    <property type="entry name" value="Glyoxalase-like_dom"/>
</dbReference>
<dbReference type="AlphaFoldDB" id="A0A1Q4V4D1"/>
<evidence type="ECO:0000259" key="1">
    <source>
        <dbReference type="Pfam" id="PF13468"/>
    </source>
</evidence>
<dbReference type="RefSeq" id="WP_073792218.1">
    <property type="nucleotide sequence ID" value="NZ_JBITHB010000043.1"/>
</dbReference>
<evidence type="ECO:0000313" key="3">
    <source>
        <dbReference type="Proteomes" id="UP000186455"/>
    </source>
</evidence>
<dbReference type="InterPro" id="IPR029068">
    <property type="entry name" value="Glyas_Bleomycin-R_OHBP_Dase"/>
</dbReference>
<dbReference type="Proteomes" id="UP000186455">
    <property type="component" value="Unassembled WGS sequence"/>
</dbReference>
<feature type="domain" description="Glyoxalase-like" evidence="1">
    <location>
        <begin position="3"/>
        <end position="184"/>
    </location>
</feature>
<comment type="caution">
    <text evidence="2">The sequence shown here is derived from an EMBL/GenBank/DDBJ whole genome shotgun (WGS) entry which is preliminary data.</text>
</comment>
<evidence type="ECO:0000313" key="2">
    <source>
        <dbReference type="EMBL" id="OKH92609.1"/>
    </source>
</evidence>